<dbReference type="InterPro" id="IPR001496">
    <property type="entry name" value="SOCS_box"/>
</dbReference>
<dbReference type="SMART" id="SM00173">
    <property type="entry name" value="RAS"/>
    <property type="match status" value="1"/>
</dbReference>
<dbReference type="Proteomes" id="UP000475862">
    <property type="component" value="Unassembled WGS sequence"/>
</dbReference>
<dbReference type="GO" id="GO:0005525">
    <property type="term" value="F:GTP binding"/>
    <property type="evidence" value="ECO:0007669"/>
    <property type="project" value="UniProtKB-KW"/>
</dbReference>
<keyword evidence="13" id="KW-1185">Reference proteome</keyword>
<dbReference type="SMART" id="SM00175">
    <property type="entry name" value="RAB"/>
    <property type="match status" value="1"/>
</dbReference>
<comment type="caution">
    <text evidence="12">The sequence shown here is derived from an EMBL/GenBank/DDBJ whole genome shotgun (WGS) entry which is preliminary data.</text>
</comment>
<feature type="domain" description="SOCS box" evidence="11">
    <location>
        <begin position="270"/>
        <end position="319"/>
    </location>
</feature>
<dbReference type="FunFam" id="3.40.50.300:FF:001149">
    <property type="entry name" value="Rab40, isoform A"/>
    <property type="match status" value="1"/>
</dbReference>
<keyword evidence="6" id="KW-0342">GTP-binding</keyword>
<dbReference type="Pfam" id="PF07525">
    <property type="entry name" value="SOCS_box"/>
    <property type="match status" value="1"/>
</dbReference>
<evidence type="ECO:0000313" key="13">
    <source>
        <dbReference type="Proteomes" id="UP000475862"/>
    </source>
</evidence>
<evidence type="ECO:0000256" key="6">
    <source>
        <dbReference type="ARBA" id="ARBA00023134"/>
    </source>
</evidence>
<dbReference type="NCBIfam" id="TIGR00231">
    <property type="entry name" value="small_GTP"/>
    <property type="match status" value="1"/>
</dbReference>
<dbReference type="Gene3D" id="3.40.50.300">
    <property type="entry name" value="P-loop containing nucleotide triphosphate hydrolases"/>
    <property type="match status" value="1"/>
</dbReference>
<name>A0A6G0U0R3_APHGL</name>
<feature type="region of interest" description="Disordered" evidence="10">
    <location>
        <begin position="336"/>
        <end position="361"/>
    </location>
</feature>
<proteinExistence type="inferred from homology"/>
<dbReference type="InterPro" id="IPR050305">
    <property type="entry name" value="Small_GTPase_Rab"/>
</dbReference>
<keyword evidence="4" id="KW-0547">Nucleotide-binding</keyword>
<accession>A0A6G0U0R3</accession>
<comment type="similarity">
    <text evidence="2">Belongs to the small GTPase superfamily. Rab family.</text>
</comment>
<evidence type="ECO:0000256" key="2">
    <source>
        <dbReference type="ARBA" id="ARBA00006270"/>
    </source>
</evidence>
<gene>
    <name evidence="12" type="ORF">AGLY_002565</name>
</gene>
<evidence type="ECO:0000313" key="12">
    <source>
        <dbReference type="EMBL" id="KAE9542654.1"/>
    </source>
</evidence>
<keyword evidence="9" id="KW-0636">Prenylation</keyword>
<comment type="cofactor">
    <cofactor evidence="1">
        <name>Mg(2+)</name>
        <dbReference type="ChEBI" id="CHEBI:18420"/>
    </cofactor>
</comment>
<evidence type="ECO:0000256" key="10">
    <source>
        <dbReference type="SAM" id="MobiDB-lite"/>
    </source>
</evidence>
<dbReference type="InterPro" id="IPR001806">
    <property type="entry name" value="Small_GTPase"/>
</dbReference>
<evidence type="ECO:0000256" key="4">
    <source>
        <dbReference type="ARBA" id="ARBA00022741"/>
    </source>
</evidence>
<dbReference type="InterPro" id="IPR005225">
    <property type="entry name" value="Small_GTP-bd"/>
</dbReference>
<dbReference type="GO" id="GO:0046872">
    <property type="term" value="F:metal ion binding"/>
    <property type="evidence" value="ECO:0007669"/>
    <property type="project" value="UniProtKB-KW"/>
</dbReference>
<dbReference type="SMART" id="SM00253">
    <property type="entry name" value="SOCS"/>
    <property type="match status" value="1"/>
</dbReference>
<dbReference type="PANTHER" id="PTHR47980">
    <property type="entry name" value="LD44762P"/>
    <property type="match status" value="1"/>
</dbReference>
<dbReference type="SUPFAM" id="SSF158235">
    <property type="entry name" value="SOCS box-like"/>
    <property type="match status" value="1"/>
</dbReference>
<dbReference type="PRINTS" id="PR00449">
    <property type="entry name" value="RASTRNSFRMNG"/>
</dbReference>
<dbReference type="AlphaFoldDB" id="A0A6G0U0R3"/>
<dbReference type="PROSITE" id="PS50225">
    <property type="entry name" value="SOCS"/>
    <property type="match status" value="1"/>
</dbReference>
<keyword evidence="5" id="KW-0460">Magnesium</keyword>
<evidence type="ECO:0000256" key="8">
    <source>
        <dbReference type="ARBA" id="ARBA00023288"/>
    </source>
</evidence>
<reference evidence="12 13" key="1">
    <citation type="submission" date="2019-08" db="EMBL/GenBank/DDBJ databases">
        <title>The genome of the soybean aphid Biotype 1, its phylome, world population structure and adaptation to the North American continent.</title>
        <authorList>
            <person name="Giordano R."/>
            <person name="Donthu R.K."/>
            <person name="Hernandez A.G."/>
            <person name="Wright C.L."/>
            <person name="Zimin A.V."/>
        </authorList>
    </citation>
    <scope>NUCLEOTIDE SEQUENCE [LARGE SCALE GENOMIC DNA]</scope>
    <source>
        <tissue evidence="12">Whole aphids</tissue>
    </source>
</reference>
<protein>
    <recommendedName>
        <fullName evidence="11">SOCS box domain-containing protein</fullName>
    </recommendedName>
</protein>
<evidence type="ECO:0000256" key="7">
    <source>
        <dbReference type="ARBA" id="ARBA00023139"/>
    </source>
</evidence>
<keyword evidence="7" id="KW-0564">Palmitate</keyword>
<keyword evidence="3" id="KW-0479">Metal-binding</keyword>
<organism evidence="12 13">
    <name type="scientific">Aphis glycines</name>
    <name type="common">Soybean aphid</name>
    <dbReference type="NCBI Taxonomy" id="307491"/>
    <lineage>
        <taxon>Eukaryota</taxon>
        <taxon>Metazoa</taxon>
        <taxon>Ecdysozoa</taxon>
        <taxon>Arthropoda</taxon>
        <taxon>Hexapoda</taxon>
        <taxon>Insecta</taxon>
        <taxon>Pterygota</taxon>
        <taxon>Neoptera</taxon>
        <taxon>Paraneoptera</taxon>
        <taxon>Hemiptera</taxon>
        <taxon>Sternorrhyncha</taxon>
        <taxon>Aphidomorpha</taxon>
        <taxon>Aphidoidea</taxon>
        <taxon>Aphididae</taxon>
        <taxon>Aphidini</taxon>
        <taxon>Aphis</taxon>
        <taxon>Aphis</taxon>
    </lineage>
</organism>
<dbReference type="GO" id="GO:0003924">
    <property type="term" value="F:GTPase activity"/>
    <property type="evidence" value="ECO:0007669"/>
    <property type="project" value="InterPro"/>
</dbReference>
<dbReference type="SUPFAM" id="SSF52540">
    <property type="entry name" value="P-loop containing nucleoside triphosphate hydrolases"/>
    <property type="match status" value="1"/>
</dbReference>
<evidence type="ECO:0000259" key="11">
    <source>
        <dbReference type="PROSITE" id="PS50225"/>
    </source>
</evidence>
<evidence type="ECO:0000256" key="5">
    <source>
        <dbReference type="ARBA" id="ARBA00022842"/>
    </source>
</evidence>
<dbReference type="SMART" id="SM00969">
    <property type="entry name" value="SOCS_box"/>
    <property type="match status" value="1"/>
</dbReference>
<dbReference type="PROSITE" id="PS51421">
    <property type="entry name" value="RAS"/>
    <property type="match status" value="1"/>
</dbReference>
<dbReference type="InterPro" id="IPR036036">
    <property type="entry name" value="SOCS_box-like_dom_sf"/>
</dbReference>
<dbReference type="EMBL" id="VYZN01000009">
    <property type="protein sequence ID" value="KAE9542654.1"/>
    <property type="molecule type" value="Genomic_DNA"/>
</dbReference>
<dbReference type="SMART" id="SM00174">
    <property type="entry name" value="RHO"/>
    <property type="match status" value="1"/>
</dbReference>
<dbReference type="OrthoDB" id="6339763at2759"/>
<keyword evidence="8" id="KW-0449">Lipoprotein</keyword>
<evidence type="ECO:0000256" key="3">
    <source>
        <dbReference type="ARBA" id="ARBA00022723"/>
    </source>
</evidence>
<dbReference type="PROSITE" id="PS51419">
    <property type="entry name" value="RAB"/>
    <property type="match status" value="1"/>
</dbReference>
<dbReference type="InterPro" id="IPR027417">
    <property type="entry name" value="P-loop_NTPase"/>
</dbReference>
<evidence type="ECO:0000256" key="1">
    <source>
        <dbReference type="ARBA" id="ARBA00001946"/>
    </source>
</evidence>
<evidence type="ECO:0000256" key="9">
    <source>
        <dbReference type="ARBA" id="ARBA00023289"/>
    </source>
</evidence>
<sequence>MVAHCCAVMIYEVWITKVTTYLLFGVISVILCNNQTVLTSLDYKKAIRTDKFLFSSVCCPVSRTGNPFERNVQHAAADDDLTGTRLTEIGMSLDTDGCPQQKEYDYLLKFLLVGDSDVGKQEMLNDLEDGSSESPYCSGSAYKTTIILLDGKRVKLQLWDASGQGRLCTIIRSYSRGAQGVLLVYDITNKWSFDGLDRWLKEVEEHAPGVPKVLVGNRLHLAFKRQVSVKEAESYASKHHMTLFEVSPLCDFNIRESFTELARRALHRNGMERLLRSNKVLSLQELCCRAIVARTTQYGINQLPLPVPIKSHLKSYALTSFSTLSMSLPRNASASKKIKLPSNNTGVSRQHGHPAYSLSHHHHLKNTPLSISTSYITRNSCTIS</sequence>
<dbReference type="Pfam" id="PF00071">
    <property type="entry name" value="Ras"/>
    <property type="match status" value="1"/>
</dbReference>
<dbReference type="GO" id="GO:0035556">
    <property type="term" value="P:intracellular signal transduction"/>
    <property type="evidence" value="ECO:0007669"/>
    <property type="project" value="InterPro"/>
</dbReference>